<reference evidence="2 3" key="1">
    <citation type="journal article" date="2020" name="ISME J.">
        <title>Uncovering the hidden diversity of litter-decomposition mechanisms in mushroom-forming fungi.</title>
        <authorList>
            <person name="Floudas D."/>
            <person name="Bentzer J."/>
            <person name="Ahren D."/>
            <person name="Johansson T."/>
            <person name="Persson P."/>
            <person name="Tunlid A."/>
        </authorList>
    </citation>
    <scope>NUCLEOTIDE SEQUENCE [LARGE SCALE GENOMIC DNA]</scope>
    <source>
        <strain evidence="2 3">CBS 291.85</strain>
    </source>
</reference>
<keyword evidence="1" id="KW-0472">Membrane</keyword>
<keyword evidence="1" id="KW-0812">Transmembrane</keyword>
<proteinExistence type="predicted"/>
<name>A0A8H5GCR8_9AGAR</name>
<keyword evidence="1" id="KW-1133">Transmembrane helix</keyword>
<feature type="transmembrane region" description="Helical" evidence="1">
    <location>
        <begin position="226"/>
        <end position="248"/>
    </location>
</feature>
<dbReference type="AlphaFoldDB" id="A0A8H5GCR8"/>
<evidence type="ECO:0000313" key="3">
    <source>
        <dbReference type="Proteomes" id="UP000559256"/>
    </source>
</evidence>
<accession>A0A8H5GCR8</accession>
<organism evidence="2 3">
    <name type="scientific">Tetrapyrgos nigripes</name>
    <dbReference type="NCBI Taxonomy" id="182062"/>
    <lineage>
        <taxon>Eukaryota</taxon>
        <taxon>Fungi</taxon>
        <taxon>Dikarya</taxon>
        <taxon>Basidiomycota</taxon>
        <taxon>Agaricomycotina</taxon>
        <taxon>Agaricomycetes</taxon>
        <taxon>Agaricomycetidae</taxon>
        <taxon>Agaricales</taxon>
        <taxon>Marasmiineae</taxon>
        <taxon>Marasmiaceae</taxon>
        <taxon>Tetrapyrgos</taxon>
    </lineage>
</organism>
<dbReference type="EMBL" id="JAACJM010000038">
    <property type="protein sequence ID" value="KAF5362629.1"/>
    <property type="molecule type" value="Genomic_DNA"/>
</dbReference>
<feature type="transmembrane region" description="Helical" evidence="1">
    <location>
        <begin position="20"/>
        <end position="45"/>
    </location>
</feature>
<dbReference type="Proteomes" id="UP000559256">
    <property type="component" value="Unassembled WGS sequence"/>
</dbReference>
<feature type="transmembrane region" description="Helical" evidence="1">
    <location>
        <begin position="194"/>
        <end position="214"/>
    </location>
</feature>
<feature type="transmembrane region" description="Helical" evidence="1">
    <location>
        <begin position="86"/>
        <end position="104"/>
    </location>
</feature>
<feature type="transmembrane region" description="Helical" evidence="1">
    <location>
        <begin position="111"/>
        <end position="132"/>
    </location>
</feature>
<evidence type="ECO:0000313" key="2">
    <source>
        <dbReference type="EMBL" id="KAF5362629.1"/>
    </source>
</evidence>
<gene>
    <name evidence="2" type="ORF">D9758_009628</name>
</gene>
<sequence length="281" mass="30738">MVKQTHITSTKGISQSQARLVLTSLAIFMLLTTTVCIALTAQIIIETVPLTFGARPGPGTIALSKTEEIVSLLTDSSIALNFFDRVNYVISDAIVVWRAWILFPQNRSIKLVLFICMLASCAGTLTDFGLATQRKKHNLSEDGSGASLLILTIPLLFTNLVATGLIGYKTWFHLKDIKQNIDSSTHSASKVYKILLLLLESGLFYSALWATYIVLGTLPLNAPFGIYGSAMTYLAALYPIIIIIIAAIENIKPESHTMDCSYEMRFASVHVGIQSDSESLD</sequence>
<evidence type="ECO:0000256" key="1">
    <source>
        <dbReference type="SAM" id="Phobius"/>
    </source>
</evidence>
<protein>
    <submittedName>
        <fullName evidence="2">Uncharacterized protein</fullName>
    </submittedName>
</protein>
<dbReference type="OrthoDB" id="3174341at2759"/>
<keyword evidence="3" id="KW-1185">Reference proteome</keyword>
<feature type="transmembrane region" description="Helical" evidence="1">
    <location>
        <begin position="144"/>
        <end position="168"/>
    </location>
</feature>
<comment type="caution">
    <text evidence="2">The sequence shown here is derived from an EMBL/GenBank/DDBJ whole genome shotgun (WGS) entry which is preliminary data.</text>
</comment>